<dbReference type="SUPFAM" id="SSF69572">
    <property type="entry name" value="Activating enzymes of the ubiquitin-like proteins"/>
    <property type="match status" value="1"/>
</dbReference>
<protein>
    <submittedName>
        <fullName evidence="3">Complex 1 protein (LYR family) domain-containing protein</fullName>
    </submittedName>
</protein>
<sequence length="252" mass="28756">MQYQFCFSLLDPPLSPVCAIVGSIIGQEAIKALSQNDPPLKNAFFYSALDTSGIHLMSRQRVLSTYRRILRLGKNWTAQNPEDTLKEREYIKEEARKQFKAHSQSLSKALTYPNHGKKATPKQSTSCLETPIRELKFRAITEYRTNGHLICTRQLLMMSTPSPKPSKFARLKAQTYPSSENILAYPHELRSFLSRYFAGVPIPEHEVISFVTCLKSNPEIDQLFSCDLRNNFPGKINYETNVLKNIIQKVPS</sequence>
<dbReference type="EMBL" id="JAKKPZ010000003">
    <property type="protein sequence ID" value="KAI1723969.1"/>
    <property type="molecule type" value="Genomic_DNA"/>
</dbReference>
<dbReference type="GO" id="GO:0008641">
    <property type="term" value="F:ubiquitin-like modifier activating enzyme activity"/>
    <property type="evidence" value="ECO:0007669"/>
    <property type="project" value="InterPro"/>
</dbReference>
<dbReference type="PANTHER" id="PTHR14273:SF0">
    <property type="entry name" value="LYR MOTIF-CONTAINING PROTEIN 1"/>
    <property type="match status" value="1"/>
</dbReference>
<dbReference type="Gene3D" id="3.40.50.12550">
    <property type="entry name" value="Ubiquitin-activating enzyme E1, inactive adenylation domain, subdomain 2"/>
    <property type="match status" value="1"/>
</dbReference>
<comment type="similarity">
    <text evidence="1">Belongs to the complex I LYR family.</text>
</comment>
<dbReference type="GO" id="GO:0005739">
    <property type="term" value="C:mitochondrion"/>
    <property type="evidence" value="ECO:0007669"/>
    <property type="project" value="TreeGrafter"/>
</dbReference>
<evidence type="ECO:0000313" key="4">
    <source>
        <dbReference type="Proteomes" id="UP001201812"/>
    </source>
</evidence>
<proteinExistence type="inferred from homology"/>
<dbReference type="PANTHER" id="PTHR14273">
    <property type="entry name" value="LYR MOTIF-CONTAINING PROTEIN 1"/>
    <property type="match status" value="1"/>
</dbReference>
<feature type="domain" description="Complex 1 LYR protein" evidence="2">
    <location>
        <begin position="60"/>
        <end position="103"/>
    </location>
</feature>
<reference evidence="3" key="1">
    <citation type="submission" date="2022-01" db="EMBL/GenBank/DDBJ databases">
        <title>Genome Sequence Resource for Two Populations of Ditylenchus destructor, the Migratory Endoparasitic Phytonematode.</title>
        <authorList>
            <person name="Zhang H."/>
            <person name="Lin R."/>
            <person name="Xie B."/>
        </authorList>
    </citation>
    <scope>NUCLEOTIDE SEQUENCE</scope>
    <source>
        <strain evidence="3">BazhouSP</strain>
    </source>
</reference>
<gene>
    <name evidence="3" type="ORF">DdX_04155</name>
</gene>
<evidence type="ECO:0000256" key="1">
    <source>
        <dbReference type="ARBA" id="ARBA00009508"/>
    </source>
</evidence>
<dbReference type="Pfam" id="PF05347">
    <property type="entry name" value="Complex1_LYR"/>
    <property type="match status" value="1"/>
</dbReference>
<dbReference type="CDD" id="cd20261">
    <property type="entry name" value="Complex1_LYR_LYRM1"/>
    <property type="match status" value="1"/>
</dbReference>
<dbReference type="AlphaFoldDB" id="A0AAD4RBR9"/>
<evidence type="ECO:0000313" key="3">
    <source>
        <dbReference type="EMBL" id="KAI1723969.1"/>
    </source>
</evidence>
<name>A0AAD4RBR9_9BILA</name>
<comment type="caution">
    <text evidence="3">The sequence shown here is derived from an EMBL/GenBank/DDBJ whole genome shotgun (WGS) entry which is preliminary data.</text>
</comment>
<dbReference type="InterPro" id="IPR035985">
    <property type="entry name" value="Ubiquitin-activating_enz"/>
</dbReference>
<dbReference type="InterPro" id="IPR008011">
    <property type="entry name" value="Complex1_LYR_dom"/>
</dbReference>
<dbReference type="InterPro" id="IPR040330">
    <property type="entry name" value="LYRM1"/>
</dbReference>
<keyword evidence="4" id="KW-1185">Reference proteome</keyword>
<organism evidence="3 4">
    <name type="scientific">Ditylenchus destructor</name>
    <dbReference type="NCBI Taxonomy" id="166010"/>
    <lineage>
        <taxon>Eukaryota</taxon>
        <taxon>Metazoa</taxon>
        <taxon>Ecdysozoa</taxon>
        <taxon>Nematoda</taxon>
        <taxon>Chromadorea</taxon>
        <taxon>Rhabditida</taxon>
        <taxon>Tylenchina</taxon>
        <taxon>Tylenchomorpha</taxon>
        <taxon>Sphaerularioidea</taxon>
        <taxon>Anguinidae</taxon>
        <taxon>Anguininae</taxon>
        <taxon>Ditylenchus</taxon>
    </lineage>
</organism>
<dbReference type="Proteomes" id="UP001201812">
    <property type="component" value="Unassembled WGS sequence"/>
</dbReference>
<accession>A0AAD4RBR9</accession>
<dbReference type="InterPro" id="IPR045294">
    <property type="entry name" value="Complex1_LYR_LYRM1"/>
</dbReference>
<evidence type="ECO:0000259" key="2">
    <source>
        <dbReference type="Pfam" id="PF05347"/>
    </source>
</evidence>